<evidence type="ECO:0008006" key="4">
    <source>
        <dbReference type="Google" id="ProtNLM"/>
    </source>
</evidence>
<keyword evidence="1" id="KW-0732">Signal</keyword>
<feature type="chain" id="PRO_5045608818" description="Glycoside hydrolase family 5 domain-containing protein" evidence="1">
    <location>
        <begin position="20"/>
        <end position="845"/>
    </location>
</feature>
<comment type="caution">
    <text evidence="2">The sequence shown here is derived from an EMBL/GenBank/DDBJ whole genome shotgun (WGS) entry which is preliminary data.</text>
</comment>
<evidence type="ECO:0000256" key="1">
    <source>
        <dbReference type="SAM" id="SignalP"/>
    </source>
</evidence>
<organism evidence="2 3">
    <name type="scientific">Pontiella agarivorans</name>
    <dbReference type="NCBI Taxonomy" id="3038953"/>
    <lineage>
        <taxon>Bacteria</taxon>
        <taxon>Pseudomonadati</taxon>
        <taxon>Kiritimatiellota</taxon>
        <taxon>Kiritimatiellia</taxon>
        <taxon>Kiritimatiellales</taxon>
        <taxon>Pontiellaceae</taxon>
        <taxon>Pontiella</taxon>
    </lineage>
</organism>
<evidence type="ECO:0000313" key="3">
    <source>
        <dbReference type="Proteomes" id="UP001290861"/>
    </source>
</evidence>
<proteinExistence type="predicted"/>
<evidence type="ECO:0000313" key="2">
    <source>
        <dbReference type="EMBL" id="MDZ8117208.1"/>
    </source>
</evidence>
<protein>
    <recommendedName>
        <fullName evidence="4">Glycoside hydrolase family 5 domain-containing protein</fullName>
    </recommendedName>
</protein>
<reference evidence="2 3" key="1">
    <citation type="journal article" date="2024" name="Appl. Environ. Microbiol.">
        <title>Pontiella agarivorans sp. nov., a novel marine anaerobic bacterium capable of degrading macroalgal polysaccharides and fixing nitrogen.</title>
        <authorList>
            <person name="Liu N."/>
            <person name="Kivenson V."/>
            <person name="Peng X."/>
            <person name="Cui Z."/>
            <person name="Lankiewicz T.S."/>
            <person name="Gosselin K.M."/>
            <person name="English C.J."/>
            <person name="Blair E.M."/>
            <person name="O'Malley M.A."/>
            <person name="Valentine D.L."/>
        </authorList>
    </citation>
    <scope>NUCLEOTIDE SEQUENCE [LARGE SCALE GENOMIC DNA]</scope>
    <source>
        <strain evidence="2 3">NLcol2</strain>
    </source>
</reference>
<dbReference type="Proteomes" id="UP001290861">
    <property type="component" value="Unassembled WGS sequence"/>
</dbReference>
<keyword evidence="3" id="KW-1185">Reference proteome</keyword>
<dbReference type="Gene3D" id="3.20.20.80">
    <property type="entry name" value="Glycosidases"/>
    <property type="match status" value="1"/>
</dbReference>
<gene>
    <name evidence="2" type="ORF">P9H32_01100</name>
</gene>
<feature type="signal peptide" evidence="1">
    <location>
        <begin position="1"/>
        <end position="19"/>
    </location>
</feature>
<accession>A0ABU5MSW6</accession>
<dbReference type="RefSeq" id="WP_322607011.1">
    <property type="nucleotide sequence ID" value="NZ_JARVCO010000002.1"/>
</dbReference>
<dbReference type="EMBL" id="JARVCO010000002">
    <property type="protein sequence ID" value="MDZ8117208.1"/>
    <property type="molecule type" value="Genomic_DNA"/>
</dbReference>
<sequence length="845" mass="96287">MRKFLLLWLCVFAGLQVRASTYVDDQGVMRWKETQKEVCVFGINYAPPFAYWESRLPIGYDQHQAIDEDVYHIARLGIDGYRVHVWPSYISDEDGNLVYNEHFELFDYLLFKLKERGIKIFITPMYLSGTHDGFPKKFGGKVGCLSNPEAFPAQANYLARFVSHVNPYTGVAYQDDPDILGFEIVNEPAHWKRPDLIEGYINRMADAIRTAGCDKPLFYNMTTSAMHIDEILKGKIDGGTFQWYPTGLTSNHDLKGNMLPNVDRYVIPFADRLDGRFAKFGYEFSPADVGASSHLYPAMARSFREAGFQFAAHFAYDPMHAAYCNVAYRTHFLNLAYTPKKAIGMLIAAEAFHAVPRNRGYGRYPHNNRFEAFRLSYPDDLAELVTEKKFLYSNDTETEPPTPALLEKVAGTGCSPVVRYDGTGAYFFDKLEDGVWRMEVMPDAVWVEDPFFVPYIERETAVAVWRERAVELSLPNLGRRFSVCALNKGNTIQKMAEDGGFTIEPGSYLLVREGVKTDWDADDCWQNIRLGEFQAPHRGVTDNRMLHTPPAEVDAGKMLRLSARVVSEEAPEAVELLVHEVGRSARRIPMKKQRGFDYEAELPADLLQHSGVLRYYICVKRKADWKTFPSGTVGGHPLERRVYGDDRLIDKESYKIRVVEKNIPVCLFDAERDWRDITKAHRKHRFDLYPAPISGKSLIRLNVQAKKDEMQDFSVRMYCRPYLKNREETLKSRKTLSLYGHALNDKSCTVQVGLLMENGGCYGATMTVSPELETYRLPLSALKPVKNVLLPRAYPSFQSYWFESAEVSEFDLTKVESLQISIRPETGEKELPAGSGVAVGWVTLE</sequence>
<name>A0ABU5MSW6_9BACT</name>
<dbReference type="SUPFAM" id="SSF51445">
    <property type="entry name" value="(Trans)glycosidases"/>
    <property type="match status" value="1"/>
</dbReference>
<dbReference type="InterPro" id="IPR017853">
    <property type="entry name" value="GH"/>
</dbReference>